<evidence type="ECO:0000256" key="5">
    <source>
        <dbReference type="ARBA" id="ARBA00023141"/>
    </source>
</evidence>
<dbReference type="GO" id="GO:0009423">
    <property type="term" value="P:chorismate biosynthetic process"/>
    <property type="evidence" value="ECO:0007669"/>
    <property type="project" value="UniProtKB-UniRule"/>
</dbReference>
<keyword evidence="10" id="KW-1185">Reference proteome</keyword>
<feature type="binding site" evidence="7">
    <location>
        <begin position="352"/>
        <end position="356"/>
    </location>
    <ligand>
        <name>FMN</name>
        <dbReference type="ChEBI" id="CHEBI:58210"/>
    </ligand>
</feature>
<feature type="region of interest" description="Disordered" evidence="8">
    <location>
        <begin position="277"/>
        <end position="338"/>
    </location>
</feature>
<comment type="function">
    <text evidence="7">Catalyzes the anti-1,4-elimination of the C-3 phosphate and the C-6 proR hydrogen from 5-enolpyruvylshikimate-3-phosphate (EPSP) to yield chorismate, which is the branch point compound that serves as the starting substrate for the three terminal pathways of aromatic amino acid biosynthesis. This reaction introduces a second double bond into the aromatic ring system.</text>
</comment>
<keyword evidence="7" id="KW-0274">FAD</keyword>
<dbReference type="UniPathway" id="UPA00053">
    <property type="reaction ID" value="UER00090"/>
</dbReference>
<dbReference type="NCBIfam" id="NF003793">
    <property type="entry name" value="PRK05382.1"/>
    <property type="match status" value="1"/>
</dbReference>
<feature type="binding site" evidence="7">
    <location>
        <position position="54"/>
    </location>
    <ligand>
        <name>NADP(+)</name>
        <dbReference type="ChEBI" id="CHEBI:58349"/>
    </ligand>
</feature>
<dbReference type="GO" id="GO:0004107">
    <property type="term" value="F:chorismate synthase activity"/>
    <property type="evidence" value="ECO:0007669"/>
    <property type="project" value="UniProtKB-UniRule"/>
</dbReference>
<organism evidence="9 10">
    <name type="scientific">Stratiformator vulcanicus</name>
    <dbReference type="NCBI Taxonomy" id="2527980"/>
    <lineage>
        <taxon>Bacteria</taxon>
        <taxon>Pseudomonadati</taxon>
        <taxon>Planctomycetota</taxon>
        <taxon>Planctomycetia</taxon>
        <taxon>Planctomycetales</taxon>
        <taxon>Planctomycetaceae</taxon>
        <taxon>Stratiformator</taxon>
    </lineage>
</organism>
<dbReference type="Gene3D" id="3.60.150.10">
    <property type="entry name" value="Chorismate synthase AroC"/>
    <property type="match status" value="2"/>
</dbReference>
<keyword evidence="5 7" id="KW-0057">Aromatic amino acid biosynthesis</keyword>
<dbReference type="GO" id="GO:0010181">
    <property type="term" value="F:FMN binding"/>
    <property type="evidence" value="ECO:0007669"/>
    <property type="project" value="TreeGrafter"/>
</dbReference>
<evidence type="ECO:0000256" key="4">
    <source>
        <dbReference type="ARBA" id="ARBA00022605"/>
    </source>
</evidence>
<feature type="region of interest" description="Disordered" evidence="8">
    <location>
        <begin position="356"/>
        <end position="377"/>
    </location>
</feature>
<dbReference type="RefSeq" id="WP_145363366.1">
    <property type="nucleotide sequence ID" value="NZ_CP036268.1"/>
</dbReference>
<dbReference type="CDD" id="cd07304">
    <property type="entry name" value="Chorismate_synthase"/>
    <property type="match status" value="1"/>
</dbReference>
<dbReference type="PIRSF" id="PIRSF001456">
    <property type="entry name" value="Chorismate_synth"/>
    <property type="match status" value="1"/>
</dbReference>
<dbReference type="GO" id="GO:0009073">
    <property type="term" value="P:aromatic amino acid family biosynthetic process"/>
    <property type="evidence" value="ECO:0007669"/>
    <property type="project" value="UniProtKB-KW"/>
</dbReference>
<dbReference type="KEGG" id="svp:Pan189_16060"/>
<comment type="similarity">
    <text evidence="2 7">Belongs to the chorismate synthase family.</text>
</comment>
<dbReference type="EMBL" id="CP036268">
    <property type="protein sequence ID" value="QDT37233.1"/>
    <property type="molecule type" value="Genomic_DNA"/>
</dbReference>
<sequence>MAGNSFGQLFRITTAGESHGPGNVVIVDGVPPGIPITVEDLQVDLDRRRPGQSKIVTQRKEPDEPEILSGVFEGRTTGTSIAILIRNQDQRSKDYSDIKDKYRPGHADYTFDAKYGFRDYRGGGRSSARETTARVAAGVIAKKLIAEAFGGQVVGYVKQVGDIVADIPRPEDVTLEQVEKRPDGEPNIVRCPDLAAADRMIALIDKVRKDQDSIGGVSEIVATGIPPGLGEPVFDKIKADLAKALFSLPAVLGVEYGIGFACATMRGSENNDVFERASEGARVERPEARAPSEPEASAPGAKSSASDNGPEVSDKGQARQPSPSIATQSNRHGGMLGGITSGMPIVLRAAIKPTSSLSKKQPTVDNTGTPTTIQTKGRHDPCLLPRFVPMGEAMVAIVIADHWLRWRAQCGWAP</sequence>
<comment type="catalytic activity">
    <reaction evidence="7">
        <text>5-O-(1-carboxyvinyl)-3-phosphoshikimate = chorismate + phosphate</text>
        <dbReference type="Rhea" id="RHEA:21020"/>
        <dbReference type="ChEBI" id="CHEBI:29748"/>
        <dbReference type="ChEBI" id="CHEBI:43474"/>
        <dbReference type="ChEBI" id="CHEBI:57701"/>
        <dbReference type="EC" id="4.2.3.5"/>
    </reaction>
</comment>
<evidence type="ECO:0000313" key="9">
    <source>
        <dbReference type="EMBL" id="QDT37233.1"/>
    </source>
</evidence>
<feature type="compositionally biased region" description="Polar residues" evidence="8">
    <location>
        <begin position="319"/>
        <end position="331"/>
    </location>
</feature>
<dbReference type="NCBIfam" id="TIGR00033">
    <property type="entry name" value="aroC"/>
    <property type="match status" value="1"/>
</dbReference>
<dbReference type="PANTHER" id="PTHR21085">
    <property type="entry name" value="CHORISMATE SYNTHASE"/>
    <property type="match status" value="1"/>
</dbReference>
<dbReference type="InterPro" id="IPR000453">
    <property type="entry name" value="Chorismate_synth"/>
</dbReference>
<comment type="pathway">
    <text evidence="1 7">Metabolic intermediate biosynthesis; chorismate biosynthesis; chorismate from D-erythrose 4-phosphate and phosphoenolpyruvate: step 7/7.</text>
</comment>
<evidence type="ECO:0000256" key="1">
    <source>
        <dbReference type="ARBA" id="ARBA00005044"/>
    </source>
</evidence>
<dbReference type="Pfam" id="PF01264">
    <property type="entry name" value="Chorismate_synt"/>
    <property type="match status" value="1"/>
</dbReference>
<reference evidence="9 10" key="1">
    <citation type="submission" date="2019-02" db="EMBL/GenBank/DDBJ databases">
        <title>Deep-cultivation of Planctomycetes and their phenomic and genomic characterization uncovers novel biology.</title>
        <authorList>
            <person name="Wiegand S."/>
            <person name="Jogler M."/>
            <person name="Boedeker C."/>
            <person name="Pinto D."/>
            <person name="Vollmers J."/>
            <person name="Rivas-Marin E."/>
            <person name="Kohn T."/>
            <person name="Peeters S.H."/>
            <person name="Heuer A."/>
            <person name="Rast P."/>
            <person name="Oberbeckmann S."/>
            <person name="Bunk B."/>
            <person name="Jeske O."/>
            <person name="Meyerdierks A."/>
            <person name="Storesund J.E."/>
            <person name="Kallscheuer N."/>
            <person name="Luecker S."/>
            <person name="Lage O.M."/>
            <person name="Pohl T."/>
            <person name="Merkel B.J."/>
            <person name="Hornburger P."/>
            <person name="Mueller R.-W."/>
            <person name="Bruemmer F."/>
            <person name="Labrenz M."/>
            <person name="Spormann A.M."/>
            <person name="Op den Camp H."/>
            <person name="Overmann J."/>
            <person name="Amann R."/>
            <person name="Jetten M.S.M."/>
            <person name="Mascher T."/>
            <person name="Medema M.H."/>
            <person name="Devos D.P."/>
            <person name="Kaster A.-K."/>
            <person name="Ovreas L."/>
            <person name="Rohde M."/>
            <person name="Galperin M.Y."/>
            <person name="Jogler C."/>
        </authorList>
    </citation>
    <scope>NUCLEOTIDE SEQUENCE [LARGE SCALE GENOMIC DNA]</scope>
    <source>
        <strain evidence="9 10">Pan189</strain>
    </source>
</reference>
<dbReference type="GO" id="GO:0005829">
    <property type="term" value="C:cytosol"/>
    <property type="evidence" value="ECO:0007669"/>
    <property type="project" value="TreeGrafter"/>
</dbReference>
<dbReference type="PANTHER" id="PTHR21085:SF0">
    <property type="entry name" value="CHORISMATE SYNTHASE"/>
    <property type="match status" value="1"/>
</dbReference>
<feature type="binding site" evidence="7">
    <location>
        <position position="337"/>
    </location>
    <ligand>
        <name>FMN</name>
        <dbReference type="ChEBI" id="CHEBI:58210"/>
    </ligand>
</feature>
<feature type="binding site" evidence="7">
    <location>
        <position position="378"/>
    </location>
    <ligand>
        <name>FMN</name>
        <dbReference type="ChEBI" id="CHEBI:58210"/>
    </ligand>
</feature>
<evidence type="ECO:0000256" key="3">
    <source>
        <dbReference type="ARBA" id="ARBA00013036"/>
    </source>
</evidence>
<keyword evidence="4 7" id="KW-0028">Amino-acid biosynthesis</keyword>
<feature type="compositionally biased region" description="Polar residues" evidence="8">
    <location>
        <begin position="356"/>
        <end position="375"/>
    </location>
</feature>
<dbReference type="GO" id="GO:0008652">
    <property type="term" value="P:amino acid biosynthetic process"/>
    <property type="evidence" value="ECO:0007669"/>
    <property type="project" value="UniProtKB-KW"/>
</dbReference>
<evidence type="ECO:0000256" key="7">
    <source>
        <dbReference type="HAMAP-Rule" id="MF_00300"/>
    </source>
</evidence>
<keyword evidence="7" id="KW-0285">Flavoprotein</keyword>
<keyword evidence="7" id="KW-0288">FMN</keyword>
<evidence type="ECO:0000256" key="6">
    <source>
        <dbReference type="ARBA" id="ARBA00023239"/>
    </source>
</evidence>
<feature type="compositionally biased region" description="Basic and acidic residues" evidence="8">
    <location>
        <begin position="277"/>
        <end position="292"/>
    </location>
</feature>
<dbReference type="EC" id="4.2.3.5" evidence="3 7"/>
<protein>
    <recommendedName>
        <fullName evidence="3 7">Chorismate synthase</fullName>
        <shortName evidence="7">CS</shortName>
        <ecNumber evidence="3 7">4.2.3.5</ecNumber>
    </recommendedName>
    <alternativeName>
        <fullName evidence="7">5-enolpyruvylshikimate-3-phosphate phospholyase</fullName>
    </alternativeName>
</protein>
<feature type="binding site" evidence="7">
    <location>
        <begin position="125"/>
        <end position="127"/>
    </location>
    <ligand>
        <name>FMN</name>
        <dbReference type="ChEBI" id="CHEBI:58210"/>
    </ligand>
</feature>
<name>A0A517R072_9PLAN</name>
<dbReference type="PROSITE" id="PS00788">
    <property type="entry name" value="CHORISMATE_SYNTHASE_2"/>
    <property type="match status" value="1"/>
</dbReference>
<dbReference type="InterPro" id="IPR035904">
    <property type="entry name" value="Chorismate_synth_AroC_sf"/>
</dbReference>
<comment type="subunit">
    <text evidence="7">Homotetramer.</text>
</comment>
<dbReference type="InterPro" id="IPR020541">
    <property type="entry name" value="Chorismate_synthase_CS"/>
</dbReference>
<proteinExistence type="inferred from homology"/>
<dbReference type="AlphaFoldDB" id="A0A517R072"/>
<evidence type="ECO:0000256" key="8">
    <source>
        <dbReference type="SAM" id="MobiDB-lite"/>
    </source>
</evidence>
<feature type="compositionally biased region" description="Low complexity" evidence="8">
    <location>
        <begin position="293"/>
        <end position="306"/>
    </location>
</feature>
<comment type="cofactor">
    <cofactor evidence="7">
        <name>FMNH2</name>
        <dbReference type="ChEBI" id="CHEBI:57618"/>
    </cofactor>
    <text evidence="7">Reduced FMN (FMNH(2)).</text>
</comment>
<evidence type="ECO:0000256" key="2">
    <source>
        <dbReference type="ARBA" id="ARBA00008014"/>
    </source>
</evidence>
<dbReference type="OrthoDB" id="9771806at2"/>
<gene>
    <name evidence="7 9" type="primary">aroC</name>
    <name evidence="9" type="ORF">Pan189_16060</name>
</gene>
<dbReference type="HAMAP" id="MF_00300">
    <property type="entry name" value="Chorismate_synth"/>
    <property type="match status" value="1"/>
</dbReference>
<dbReference type="Proteomes" id="UP000317318">
    <property type="component" value="Chromosome"/>
</dbReference>
<accession>A0A517R072</accession>
<feature type="binding site" evidence="7">
    <location>
        <position position="48"/>
    </location>
    <ligand>
        <name>NADP(+)</name>
        <dbReference type="ChEBI" id="CHEBI:58349"/>
    </ligand>
</feature>
<evidence type="ECO:0000313" key="10">
    <source>
        <dbReference type="Proteomes" id="UP000317318"/>
    </source>
</evidence>
<keyword evidence="7" id="KW-0521">NADP</keyword>
<dbReference type="SUPFAM" id="SSF103263">
    <property type="entry name" value="Chorismate synthase, AroC"/>
    <property type="match status" value="1"/>
</dbReference>
<comment type="caution">
    <text evidence="7">Lacks conserved residue(s) required for the propagation of feature annotation.</text>
</comment>
<keyword evidence="6 7" id="KW-0456">Lyase</keyword>